<accession>A0ABM4CX79</accession>
<dbReference type="InterPro" id="IPR037516">
    <property type="entry name" value="Tripartite_DENN"/>
</dbReference>
<name>A0ABM4CX79_HYDVU</name>
<dbReference type="InterPro" id="IPR018307">
    <property type="entry name" value="ABL9/DENND6_dom"/>
</dbReference>
<gene>
    <name evidence="4" type="primary">LOC100207804</name>
</gene>
<dbReference type="RefSeq" id="XP_065666545.1">
    <property type="nucleotide sequence ID" value="XM_065810473.1"/>
</dbReference>
<proteinExistence type="inferred from homology"/>
<evidence type="ECO:0000313" key="3">
    <source>
        <dbReference type="Proteomes" id="UP001652625"/>
    </source>
</evidence>
<dbReference type="GeneID" id="100207804"/>
<dbReference type="PANTHER" id="PTHR31017">
    <property type="entry name" value="LATE SECRETORY PATHWAY PROTEIN AVL9-RELATED"/>
    <property type="match status" value="1"/>
</dbReference>
<dbReference type="Pfam" id="PF09794">
    <property type="entry name" value="Avl9"/>
    <property type="match status" value="1"/>
</dbReference>
<evidence type="ECO:0000259" key="2">
    <source>
        <dbReference type="PROSITE" id="PS50211"/>
    </source>
</evidence>
<protein>
    <submittedName>
        <fullName evidence="4">Late secretory pathway protein AVL9 homolog isoform X2</fullName>
    </submittedName>
</protein>
<dbReference type="PANTHER" id="PTHR31017:SF1">
    <property type="entry name" value="LATE SECRETORY PATHWAY PROTEIN AVL9 HOMOLOG"/>
    <property type="match status" value="1"/>
</dbReference>
<evidence type="ECO:0000256" key="1">
    <source>
        <dbReference type="ARBA" id="ARBA00038178"/>
    </source>
</evidence>
<evidence type="ECO:0000313" key="4">
    <source>
        <dbReference type="RefSeq" id="XP_065666545.1"/>
    </source>
</evidence>
<dbReference type="InterPro" id="IPR051731">
    <property type="entry name" value="DENND11/AVL9_GEFs"/>
</dbReference>
<dbReference type="Proteomes" id="UP001652625">
    <property type="component" value="Chromosome 11"/>
</dbReference>
<comment type="similarity">
    <text evidence="1">Belongs to the AVL9 family.</text>
</comment>
<reference evidence="4" key="1">
    <citation type="submission" date="2025-08" db="UniProtKB">
        <authorList>
            <consortium name="RefSeq"/>
        </authorList>
    </citation>
    <scope>IDENTIFICATION</scope>
</reference>
<keyword evidence="3" id="KW-1185">Reference proteome</keyword>
<dbReference type="PROSITE" id="PS50211">
    <property type="entry name" value="DENN"/>
    <property type="match status" value="1"/>
</dbReference>
<sequence>MSQGDNDAVIAHILVVGFHHQKGTQIEFCYPMINDPLLDNKDGSEINLPKAWQALPYLAMPDGAHNFEDDCSFFNLPALTKGSKLSTETVFGVSCFRQIDSKKLKNKDENITRTSVQKSVCILMKMPLYTFILSKLELVTHAYFNELDFSQTQILKDCFDNLCKQIPSVKLDDSIYMMGLTLQDVVMNFRQKLLILLKLLLLEKKIVFWGTPVKSVCKFVLSIVTLFPGLLQKGLTHACCAENIYIKKGTQTPHDIYGLPLGLFEEGVLFHPYISLHNMTLLRKPKVHSFVIGCSNVLFKQQMHCPWDVLVDLETFTLHIGDENLENSLNLSTEDLRFCEYIINVVESSIQTMGWEGSDDWIRLQFKAYLLCLMSTVESSIGDAGVSELHSFNGAFCEAWLCTNNFKKWHNSEHPGMEHFHKGHPFQGDITVSDLQRRFNHFAETFASEETRKKIAQAILKTQNAVGGALISAKNAFSTAKDWMNSMMHEIETEVRKHSESRTVSTTQIDWTTSKMVITDRDRRGESVTTIGDLIERKDSSHECDTDNESKI</sequence>
<organism evidence="3 4">
    <name type="scientific">Hydra vulgaris</name>
    <name type="common">Hydra</name>
    <name type="synonym">Hydra attenuata</name>
    <dbReference type="NCBI Taxonomy" id="6087"/>
    <lineage>
        <taxon>Eukaryota</taxon>
        <taxon>Metazoa</taxon>
        <taxon>Cnidaria</taxon>
        <taxon>Hydrozoa</taxon>
        <taxon>Hydroidolina</taxon>
        <taxon>Anthoathecata</taxon>
        <taxon>Aplanulata</taxon>
        <taxon>Hydridae</taxon>
        <taxon>Hydra</taxon>
    </lineage>
</organism>
<feature type="domain" description="UDENN" evidence="2">
    <location>
        <begin position="11"/>
        <end position="440"/>
    </location>
</feature>